<dbReference type="CDD" id="cd00024">
    <property type="entry name" value="CD_CSD"/>
    <property type="match status" value="1"/>
</dbReference>
<dbReference type="Proteomes" id="UP000736787">
    <property type="component" value="Unassembled WGS sequence"/>
</dbReference>
<dbReference type="Proteomes" id="UP000774804">
    <property type="component" value="Unassembled WGS sequence"/>
</dbReference>
<dbReference type="VEuPathDB" id="FungiDB:PC110_g4268"/>
<evidence type="ECO:0000313" key="6">
    <source>
        <dbReference type="EMBL" id="KAG2906336.1"/>
    </source>
</evidence>
<dbReference type="SMART" id="SM00298">
    <property type="entry name" value="CHROMO"/>
    <property type="match status" value="2"/>
</dbReference>
<evidence type="ECO:0000313" key="5">
    <source>
        <dbReference type="EMBL" id="KAG2852271.1"/>
    </source>
</evidence>
<proteinExistence type="predicted"/>
<dbReference type="Proteomes" id="UP000251314">
    <property type="component" value="Unassembled WGS sequence"/>
</dbReference>
<dbReference type="AlphaFoldDB" id="A0A329SU94"/>
<dbReference type="Pfam" id="PF00385">
    <property type="entry name" value="Chromo"/>
    <property type="match status" value="1"/>
</dbReference>
<dbReference type="Proteomes" id="UP000760860">
    <property type="component" value="Unassembled WGS sequence"/>
</dbReference>
<name>A0A329SU94_9STRA</name>
<evidence type="ECO:0000313" key="10">
    <source>
        <dbReference type="EMBL" id="RAW39486.1"/>
    </source>
</evidence>
<keyword evidence="11" id="KW-1185">Reference proteome</keyword>
<dbReference type="EMBL" id="RCMV01000448">
    <property type="protein sequence ID" value="KAG3217015.1"/>
    <property type="molecule type" value="Genomic_DNA"/>
</dbReference>
<feature type="compositionally biased region" description="Low complexity" evidence="3">
    <location>
        <begin position="212"/>
        <end position="225"/>
    </location>
</feature>
<comment type="caution">
    <text evidence="10">The sequence shown here is derived from an EMBL/GenBank/DDBJ whole genome shotgun (WGS) entry which is preliminary data.</text>
</comment>
<sequence length="523" mass="58100">MAAAPAPATHTPGSTSEATADREKEFIITWLRLMERQHEVTVLSQALQSILAQPGDEAATWQDARHQANLLSATDKAITDLVASLNEFFSRDIVPALKRARQVGEAPPQQAQDSLSRYLAHGDEGEAMPQAFVDDMSGWGTEKEQSDGQEKESADRDNEDDKDSGDEICADFFHDMLLANGVKVTAMLAPDYSAAMQRRVIQQPVAQGVAAARTSAPSTATASPRGKGKIKINKRGGKVPPPVVTDLPPRPSGSVGSTPRTPEEPQRKNRIGKRKAATLTAEQVLGIRQYGSAREFCIRWQGLEMPLWIARRKAPPQAKELIDLYKAELRARGNQGATNPTGKKKTSRNGAAEGAGAEFYAVDHIVNHRLFNKKREYLVRWENYDESEDTWEKAEKLRVDVPDIVDAYEEQLHRNRARAEAVQSAMSELNRDGGSKSTTKKRSIGECSNENSSDKGVRQLSASRDQTDDDRSKEKRRRIATNEENEKNDADEDNASENDHQFEMEEAELDEYSDEEFADRLNN</sequence>
<dbReference type="InterPro" id="IPR000953">
    <property type="entry name" value="Chromo/chromo_shadow_dom"/>
</dbReference>
<dbReference type="InterPro" id="IPR023780">
    <property type="entry name" value="Chromo_domain"/>
</dbReference>
<dbReference type="SUPFAM" id="SSF54160">
    <property type="entry name" value="Chromo domain-like"/>
    <property type="match status" value="1"/>
</dbReference>
<feature type="compositionally biased region" description="Basic and acidic residues" evidence="3">
    <location>
        <begin position="141"/>
        <end position="156"/>
    </location>
</feature>
<dbReference type="Proteomes" id="UP000735874">
    <property type="component" value="Unassembled WGS sequence"/>
</dbReference>
<gene>
    <name evidence="10" type="ORF">PC110_g4268</name>
    <name evidence="5" type="ORF">PC113_g15176</name>
    <name evidence="6" type="ORF">PC115_g14334</name>
    <name evidence="7" type="ORF">PC117_g15858</name>
    <name evidence="8" type="ORF">PC118_g15033</name>
    <name evidence="9" type="ORF">PC129_g12135</name>
</gene>
<evidence type="ECO:0000313" key="7">
    <source>
        <dbReference type="EMBL" id="KAG2922940.1"/>
    </source>
</evidence>
<dbReference type="EMBL" id="RCML01000568">
    <property type="protein sequence ID" value="KAG2973608.1"/>
    <property type="molecule type" value="Genomic_DNA"/>
</dbReference>
<dbReference type="OrthoDB" id="433924at2759"/>
<evidence type="ECO:0000313" key="11">
    <source>
        <dbReference type="Proteomes" id="UP000251314"/>
    </source>
</evidence>
<feature type="compositionally biased region" description="Acidic residues" evidence="3">
    <location>
        <begin position="504"/>
        <end position="517"/>
    </location>
</feature>
<dbReference type="EMBL" id="RCMK01000543">
    <property type="protein sequence ID" value="KAG2922940.1"/>
    <property type="molecule type" value="Genomic_DNA"/>
</dbReference>
<protein>
    <recommendedName>
        <fullName evidence="4">Chromo domain-containing protein</fullName>
    </recommendedName>
</protein>
<dbReference type="PROSITE" id="PS50013">
    <property type="entry name" value="CHROMO_2"/>
    <property type="match status" value="1"/>
</dbReference>
<dbReference type="GO" id="GO:0005634">
    <property type="term" value="C:nucleus"/>
    <property type="evidence" value="ECO:0007669"/>
    <property type="project" value="UniProtKB-SubCell"/>
</dbReference>
<reference evidence="10 11" key="1">
    <citation type="submission" date="2018-01" db="EMBL/GenBank/DDBJ databases">
        <title>Draft genome of the strawberry crown rot pathogen Phytophthora cactorum.</title>
        <authorList>
            <person name="Armitage A.D."/>
            <person name="Lysoe E."/>
            <person name="Nellist C.F."/>
            <person name="Harrison R.J."/>
            <person name="Brurberg M.B."/>
        </authorList>
    </citation>
    <scope>NUCLEOTIDE SEQUENCE [LARGE SCALE GENOMIC DNA]</scope>
    <source>
        <strain evidence="10 11">10300</strain>
    </source>
</reference>
<dbReference type="EMBL" id="RCMI01000543">
    <property type="protein sequence ID" value="KAG2906336.1"/>
    <property type="molecule type" value="Genomic_DNA"/>
</dbReference>
<feature type="region of interest" description="Disordered" evidence="3">
    <location>
        <begin position="421"/>
        <end position="523"/>
    </location>
</feature>
<evidence type="ECO:0000256" key="2">
    <source>
        <dbReference type="ARBA" id="ARBA00023242"/>
    </source>
</evidence>
<feature type="region of interest" description="Disordered" evidence="3">
    <location>
        <begin position="212"/>
        <end position="276"/>
    </location>
</feature>
<dbReference type="InterPro" id="IPR051219">
    <property type="entry name" value="Heterochromatin_chromo-domain"/>
</dbReference>
<evidence type="ECO:0000313" key="8">
    <source>
        <dbReference type="EMBL" id="KAG2973608.1"/>
    </source>
</evidence>
<accession>A0A329SU94</accession>
<reference evidence="5" key="2">
    <citation type="submission" date="2018-10" db="EMBL/GenBank/DDBJ databases">
        <title>Effector identification in a new, highly contiguous assembly of the strawberry crown rot pathogen Phytophthora cactorum.</title>
        <authorList>
            <person name="Armitage A.D."/>
            <person name="Nellist C.F."/>
            <person name="Bates H."/>
            <person name="Vickerstaff R.J."/>
            <person name="Harrison R.J."/>
        </authorList>
    </citation>
    <scope>NUCLEOTIDE SEQUENCE</scope>
    <source>
        <strain evidence="5">15-7</strain>
        <strain evidence="6">4032</strain>
        <strain evidence="7">4040</strain>
        <strain evidence="8">P415</strain>
        <strain evidence="9">P421</strain>
    </source>
</reference>
<organism evidence="10 11">
    <name type="scientific">Phytophthora cactorum</name>
    <dbReference type="NCBI Taxonomy" id="29920"/>
    <lineage>
        <taxon>Eukaryota</taxon>
        <taxon>Sar</taxon>
        <taxon>Stramenopiles</taxon>
        <taxon>Oomycota</taxon>
        <taxon>Peronosporomycetes</taxon>
        <taxon>Peronosporales</taxon>
        <taxon>Peronosporaceae</taxon>
        <taxon>Phytophthora</taxon>
    </lineage>
</organism>
<feature type="region of interest" description="Disordered" evidence="3">
    <location>
        <begin position="138"/>
        <end position="163"/>
    </location>
</feature>
<dbReference type="EMBL" id="MJFZ01000065">
    <property type="protein sequence ID" value="RAW39486.1"/>
    <property type="molecule type" value="Genomic_DNA"/>
</dbReference>
<keyword evidence="2" id="KW-0539">Nucleus</keyword>
<dbReference type="STRING" id="29920.A0A329SU94"/>
<evidence type="ECO:0000256" key="3">
    <source>
        <dbReference type="SAM" id="MobiDB-lite"/>
    </source>
</evidence>
<dbReference type="EMBL" id="RCMG01000552">
    <property type="protein sequence ID" value="KAG2852271.1"/>
    <property type="molecule type" value="Genomic_DNA"/>
</dbReference>
<dbReference type="InterPro" id="IPR016197">
    <property type="entry name" value="Chromo-like_dom_sf"/>
</dbReference>
<evidence type="ECO:0000313" key="9">
    <source>
        <dbReference type="EMBL" id="KAG3217015.1"/>
    </source>
</evidence>
<dbReference type="PANTHER" id="PTHR22812">
    <property type="entry name" value="CHROMOBOX PROTEIN"/>
    <property type="match status" value="1"/>
</dbReference>
<feature type="compositionally biased region" description="Basic residues" evidence="3">
    <location>
        <begin position="226"/>
        <end position="237"/>
    </location>
</feature>
<comment type="subcellular location">
    <subcellularLocation>
        <location evidence="1">Nucleus</location>
    </subcellularLocation>
</comment>
<dbReference type="Proteomes" id="UP000697107">
    <property type="component" value="Unassembled WGS sequence"/>
</dbReference>
<feature type="region of interest" description="Disordered" evidence="3">
    <location>
        <begin position="1"/>
        <end position="20"/>
    </location>
</feature>
<feature type="compositionally biased region" description="Pro residues" evidence="3">
    <location>
        <begin position="239"/>
        <end position="251"/>
    </location>
</feature>
<evidence type="ECO:0000259" key="4">
    <source>
        <dbReference type="PROSITE" id="PS50013"/>
    </source>
</evidence>
<dbReference type="Gene3D" id="2.40.50.40">
    <property type="match status" value="1"/>
</dbReference>
<evidence type="ECO:0000256" key="1">
    <source>
        <dbReference type="ARBA" id="ARBA00004123"/>
    </source>
</evidence>
<feature type="domain" description="Chromo" evidence="4">
    <location>
        <begin position="360"/>
        <end position="420"/>
    </location>
</feature>